<name>X0ZES3_9ZZZZ</name>
<sequence>TDEQTTNVGNWITVGDTDADHMYGATTYNASQSYSLRTISLLLKTTTSPTHNITLNICTIANDNIKPNCSIIYAKSPARNATTMNASFEWYNFTLNQSVAIDVNTNYAFVGSASANAVGSKWEIYITHIVQSYLKLWC</sequence>
<dbReference type="AlphaFoldDB" id="X0ZES3"/>
<feature type="non-terminal residue" evidence="1">
    <location>
        <position position="1"/>
    </location>
</feature>
<evidence type="ECO:0000313" key="1">
    <source>
        <dbReference type="EMBL" id="GAG56692.1"/>
    </source>
</evidence>
<organism evidence="1">
    <name type="scientific">marine sediment metagenome</name>
    <dbReference type="NCBI Taxonomy" id="412755"/>
    <lineage>
        <taxon>unclassified sequences</taxon>
        <taxon>metagenomes</taxon>
        <taxon>ecological metagenomes</taxon>
    </lineage>
</organism>
<proteinExistence type="predicted"/>
<protein>
    <submittedName>
        <fullName evidence="1">Uncharacterized protein</fullName>
    </submittedName>
</protein>
<dbReference type="EMBL" id="BART01007356">
    <property type="protein sequence ID" value="GAG56692.1"/>
    <property type="molecule type" value="Genomic_DNA"/>
</dbReference>
<accession>X0ZES3</accession>
<reference evidence="1" key="1">
    <citation type="journal article" date="2014" name="Front. Microbiol.">
        <title>High frequency of phylogenetically diverse reductive dehalogenase-homologous genes in deep subseafloor sedimentary metagenomes.</title>
        <authorList>
            <person name="Kawai M."/>
            <person name="Futagami T."/>
            <person name="Toyoda A."/>
            <person name="Takaki Y."/>
            <person name="Nishi S."/>
            <person name="Hori S."/>
            <person name="Arai W."/>
            <person name="Tsubouchi T."/>
            <person name="Morono Y."/>
            <person name="Uchiyama I."/>
            <person name="Ito T."/>
            <person name="Fujiyama A."/>
            <person name="Inagaki F."/>
            <person name="Takami H."/>
        </authorList>
    </citation>
    <scope>NUCLEOTIDE SEQUENCE</scope>
    <source>
        <strain evidence="1">Expedition CK06-06</strain>
    </source>
</reference>
<gene>
    <name evidence="1" type="ORF">S01H4_16754</name>
</gene>
<comment type="caution">
    <text evidence="1">The sequence shown here is derived from an EMBL/GenBank/DDBJ whole genome shotgun (WGS) entry which is preliminary data.</text>
</comment>